<accession>A0A5Q4YUZ6</accession>
<evidence type="ECO:0000313" key="4">
    <source>
        <dbReference type="Proteomes" id="UP000325811"/>
    </source>
</evidence>
<dbReference type="EMBL" id="LR699553">
    <property type="protein sequence ID" value="VVD27800.1"/>
    <property type="molecule type" value="Genomic_DNA"/>
</dbReference>
<evidence type="ECO:0000313" key="3">
    <source>
        <dbReference type="EMBL" id="VVD27800.1"/>
    </source>
</evidence>
<dbReference type="SUPFAM" id="SSF47090">
    <property type="entry name" value="PGBD-like"/>
    <property type="match status" value="1"/>
</dbReference>
<feature type="domain" description="N-acetylmuramidase" evidence="2">
    <location>
        <begin position="88"/>
        <end position="258"/>
    </location>
</feature>
<dbReference type="InterPro" id="IPR036365">
    <property type="entry name" value="PGBD-like_sf"/>
</dbReference>
<reference evidence="3 4" key="1">
    <citation type="submission" date="2019-08" db="EMBL/GenBank/DDBJ databases">
        <authorList>
            <person name="Herpell B J."/>
        </authorList>
    </citation>
    <scope>NUCLEOTIDE SEQUENCE [LARGE SCALE GENOMIC DNA]</scope>
    <source>
        <strain evidence="4">Msb3</strain>
    </source>
</reference>
<sequence length="270" mass="29435">MNSSINHGTSVVFLQRALAQENPRLKVDGLSGPETQSALRRFQQLRGVPDTGTVCEQTRALVAQTAQRAGLLSEPDVAEASDALGVAPARLLALIEVESAGFGFLPDARAKILFERHVMYRRLVAAALPAQRWRSEFPELVNTTPGGYLGGAKEYERFDAASALDCVCAIEACSWGLFQIMGLHWLYLDYASASDFAASMTIDERSQLDAFVRFIERDAAMLHALQQGRWDDFARRYNGPAYHTHAYDTRLASAVAHFDAVAGGGAAQVA</sequence>
<name>A0A5Q4YUZ6_9BURK</name>
<gene>
    <name evidence="3" type="ORF">PDMSB3_1338</name>
</gene>
<dbReference type="Pfam" id="PF01471">
    <property type="entry name" value="PG_binding_1"/>
    <property type="match status" value="1"/>
</dbReference>
<dbReference type="Pfam" id="PF11860">
    <property type="entry name" value="Muramidase"/>
    <property type="match status" value="1"/>
</dbReference>
<evidence type="ECO:0000259" key="1">
    <source>
        <dbReference type="Pfam" id="PF01471"/>
    </source>
</evidence>
<dbReference type="InterPro" id="IPR024408">
    <property type="entry name" value="Muramidase"/>
</dbReference>
<dbReference type="InterPro" id="IPR002477">
    <property type="entry name" value="Peptidoglycan-bd-like"/>
</dbReference>
<feature type="domain" description="Peptidoglycan binding-like" evidence="1">
    <location>
        <begin position="8"/>
        <end position="60"/>
    </location>
</feature>
<organism evidence="3 4">
    <name type="scientific">Paraburkholderia dioscoreae</name>
    <dbReference type="NCBI Taxonomy" id="2604047"/>
    <lineage>
        <taxon>Bacteria</taxon>
        <taxon>Pseudomonadati</taxon>
        <taxon>Pseudomonadota</taxon>
        <taxon>Betaproteobacteria</taxon>
        <taxon>Burkholderiales</taxon>
        <taxon>Burkholderiaceae</taxon>
        <taxon>Paraburkholderia</taxon>
    </lineage>
</organism>
<dbReference type="InterPro" id="IPR036366">
    <property type="entry name" value="PGBDSf"/>
</dbReference>
<dbReference type="Gene3D" id="1.10.101.10">
    <property type="entry name" value="PGBD-like superfamily/PGBD"/>
    <property type="match status" value="1"/>
</dbReference>
<dbReference type="Proteomes" id="UP000325811">
    <property type="component" value="Chromosome I"/>
</dbReference>
<dbReference type="KEGG" id="pdio:PDMSB3_1338"/>
<evidence type="ECO:0000259" key="2">
    <source>
        <dbReference type="Pfam" id="PF11860"/>
    </source>
</evidence>
<dbReference type="AlphaFoldDB" id="A0A5Q4YUZ6"/>
<proteinExistence type="predicted"/>
<keyword evidence="4" id="KW-1185">Reference proteome</keyword>
<protein>
    <submittedName>
        <fullName evidence="3">Putative peptidoglycan-binding domain-containing protein</fullName>
    </submittedName>
</protein>